<evidence type="ECO:0000313" key="1">
    <source>
        <dbReference type="EMBL" id="CAB4940104.1"/>
    </source>
</evidence>
<reference evidence="1" key="1">
    <citation type="submission" date="2020-05" db="EMBL/GenBank/DDBJ databases">
        <authorList>
            <person name="Chiriac C."/>
            <person name="Salcher M."/>
            <person name="Ghai R."/>
            <person name="Kavagutti S V."/>
        </authorList>
    </citation>
    <scope>NUCLEOTIDE SEQUENCE</scope>
</reference>
<accession>A0A6J7JBU6</accession>
<protein>
    <submittedName>
        <fullName evidence="1">Unannotated protein</fullName>
    </submittedName>
</protein>
<proteinExistence type="predicted"/>
<dbReference type="EMBL" id="CAFBMH010000223">
    <property type="protein sequence ID" value="CAB4940104.1"/>
    <property type="molecule type" value="Genomic_DNA"/>
</dbReference>
<dbReference type="AlphaFoldDB" id="A0A6J7JBU6"/>
<gene>
    <name evidence="1" type="ORF">UFOPK3543_03200</name>
</gene>
<sequence length="53" mass="5582">MPSSPRFAPVAGMSDVRFHSFVAVNDVPAAVGSNRKTLSLLVLLAPLSRSVDT</sequence>
<name>A0A6J7JBU6_9ZZZZ</name>
<organism evidence="1">
    <name type="scientific">freshwater metagenome</name>
    <dbReference type="NCBI Taxonomy" id="449393"/>
    <lineage>
        <taxon>unclassified sequences</taxon>
        <taxon>metagenomes</taxon>
        <taxon>ecological metagenomes</taxon>
    </lineage>
</organism>